<keyword evidence="6" id="KW-1185">Reference proteome</keyword>
<dbReference type="RefSeq" id="WP_103680594.1">
    <property type="nucleotide sequence ID" value="NZ_LPWH01000081.1"/>
</dbReference>
<keyword evidence="1" id="KW-0805">Transcription regulation</keyword>
<evidence type="ECO:0000256" key="1">
    <source>
        <dbReference type="ARBA" id="ARBA00023015"/>
    </source>
</evidence>
<dbReference type="Pfam" id="PF07729">
    <property type="entry name" value="FCD"/>
    <property type="match status" value="1"/>
</dbReference>
<dbReference type="SUPFAM" id="SSF46785">
    <property type="entry name" value="Winged helix' DNA-binding domain"/>
    <property type="match status" value="1"/>
</dbReference>
<evidence type="ECO:0000256" key="3">
    <source>
        <dbReference type="ARBA" id="ARBA00023163"/>
    </source>
</evidence>
<dbReference type="SMART" id="SM00345">
    <property type="entry name" value="HTH_GNTR"/>
    <property type="match status" value="1"/>
</dbReference>
<evidence type="ECO:0000313" key="5">
    <source>
        <dbReference type="EMBL" id="POR00002.1"/>
    </source>
</evidence>
<dbReference type="CDD" id="cd07377">
    <property type="entry name" value="WHTH_GntR"/>
    <property type="match status" value="1"/>
</dbReference>
<dbReference type="EMBL" id="LPWH01000081">
    <property type="protein sequence ID" value="POR00002.1"/>
    <property type="molecule type" value="Genomic_DNA"/>
</dbReference>
<evidence type="ECO:0000259" key="4">
    <source>
        <dbReference type="PROSITE" id="PS50949"/>
    </source>
</evidence>
<dbReference type="PANTHER" id="PTHR43537">
    <property type="entry name" value="TRANSCRIPTIONAL REGULATOR, GNTR FAMILY"/>
    <property type="match status" value="1"/>
</dbReference>
<dbReference type="PANTHER" id="PTHR43537:SF24">
    <property type="entry name" value="GLUCONATE OPERON TRANSCRIPTIONAL REPRESSOR"/>
    <property type="match status" value="1"/>
</dbReference>
<dbReference type="GO" id="GO:0003700">
    <property type="term" value="F:DNA-binding transcription factor activity"/>
    <property type="evidence" value="ECO:0007669"/>
    <property type="project" value="InterPro"/>
</dbReference>
<gene>
    <name evidence="5" type="ORF">AU468_09875</name>
</gene>
<name>A0A2S4JKJ6_9SPIO</name>
<keyword evidence="2" id="KW-0238">DNA-binding</keyword>
<dbReference type="InterPro" id="IPR036388">
    <property type="entry name" value="WH-like_DNA-bd_sf"/>
</dbReference>
<dbReference type="SMART" id="SM00895">
    <property type="entry name" value="FCD"/>
    <property type="match status" value="1"/>
</dbReference>
<dbReference type="OrthoDB" id="362718at2"/>
<protein>
    <recommendedName>
        <fullName evidence="4">HTH gntR-type domain-containing protein</fullName>
    </recommendedName>
</protein>
<comment type="caution">
    <text evidence="5">The sequence shown here is derived from an EMBL/GenBank/DDBJ whole genome shotgun (WGS) entry which is preliminary data.</text>
</comment>
<organism evidence="5 6">
    <name type="scientific">Alkalispirochaeta sphaeroplastigenens</name>
    <dbReference type="NCBI Taxonomy" id="1187066"/>
    <lineage>
        <taxon>Bacteria</taxon>
        <taxon>Pseudomonadati</taxon>
        <taxon>Spirochaetota</taxon>
        <taxon>Spirochaetia</taxon>
        <taxon>Spirochaetales</taxon>
        <taxon>Spirochaetaceae</taxon>
        <taxon>Alkalispirochaeta</taxon>
    </lineage>
</organism>
<dbReference type="Gene3D" id="1.10.10.10">
    <property type="entry name" value="Winged helix-like DNA-binding domain superfamily/Winged helix DNA-binding domain"/>
    <property type="match status" value="1"/>
</dbReference>
<feature type="domain" description="HTH gntR-type" evidence="4">
    <location>
        <begin position="14"/>
        <end position="81"/>
    </location>
</feature>
<dbReference type="InterPro" id="IPR036390">
    <property type="entry name" value="WH_DNA-bd_sf"/>
</dbReference>
<evidence type="ECO:0000313" key="6">
    <source>
        <dbReference type="Proteomes" id="UP000237350"/>
    </source>
</evidence>
<sequence>MKDDNRDSHDNHDNDLVERIYQDLRNGIVQETIKPDQKLSETTLSRSYNCSRTPIREAFKRLQYEGLLLTIPKSGTYVRKETPVQLVEIEQVRTYLEKLAFRLAIKTITPRELAEQAERVEKMKHLLDQPTFSPREFSEVHFAYHRGLIEASRNDLLCRTFDGLNLRYSNLFQEGAGTSMDVVRTSNREHALILEALKAGDCALGEDLIETHLWKHKKIRNKYPVDL</sequence>
<dbReference type="InterPro" id="IPR000524">
    <property type="entry name" value="Tscrpt_reg_HTH_GntR"/>
</dbReference>
<dbReference type="InterPro" id="IPR011711">
    <property type="entry name" value="GntR_C"/>
</dbReference>
<dbReference type="Proteomes" id="UP000237350">
    <property type="component" value="Unassembled WGS sequence"/>
</dbReference>
<accession>A0A2S4JKJ6</accession>
<reference evidence="6" key="1">
    <citation type="submission" date="2015-12" db="EMBL/GenBank/DDBJ databases">
        <authorList>
            <person name="Lodha T.D."/>
            <person name="Chintalapati S."/>
            <person name="Chintalapati V.R."/>
            <person name="Sravanthi T."/>
        </authorList>
    </citation>
    <scope>NUCLEOTIDE SEQUENCE [LARGE SCALE GENOMIC DNA]</scope>
    <source>
        <strain evidence="6">JC133</strain>
    </source>
</reference>
<dbReference type="Gene3D" id="1.20.120.530">
    <property type="entry name" value="GntR ligand-binding domain-like"/>
    <property type="match status" value="1"/>
</dbReference>
<proteinExistence type="predicted"/>
<dbReference type="PROSITE" id="PS50949">
    <property type="entry name" value="HTH_GNTR"/>
    <property type="match status" value="1"/>
</dbReference>
<dbReference type="AlphaFoldDB" id="A0A2S4JKJ6"/>
<evidence type="ECO:0000256" key="2">
    <source>
        <dbReference type="ARBA" id="ARBA00023125"/>
    </source>
</evidence>
<dbReference type="InterPro" id="IPR008920">
    <property type="entry name" value="TF_FadR/GntR_C"/>
</dbReference>
<keyword evidence="3" id="KW-0804">Transcription</keyword>
<dbReference type="GO" id="GO:0003677">
    <property type="term" value="F:DNA binding"/>
    <property type="evidence" value="ECO:0007669"/>
    <property type="project" value="UniProtKB-KW"/>
</dbReference>
<dbReference type="SUPFAM" id="SSF48008">
    <property type="entry name" value="GntR ligand-binding domain-like"/>
    <property type="match status" value="1"/>
</dbReference>
<dbReference type="Pfam" id="PF00392">
    <property type="entry name" value="GntR"/>
    <property type="match status" value="1"/>
</dbReference>